<dbReference type="AlphaFoldDB" id="A0A972GRF8"/>
<dbReference type="EMBL" id="WHOD01000028">
    <property type="protein sequence ID" value="NOU93089.1"/>
    <property type="molecule type" value="Genomic_DNA"/>
</dbReference>
<keyword evidence="2" id="KW-1185">Reference proteome</keyword>
<evidence type="ECO:0000313" key="1">
    <source>
        <dbReference type="EMBL" id="NOU93089.1"/>
    </source>
</evidence>
<organism evidence="1 2">
    <name type="scientific">Paenibacillus foliorum</name>
    <dbReference type="NCBI Taxonomy" id="2654974"/>
    <lineage>
        <taxon>Bacteria</taxon>
        <taxon>Bacillati</taxon>
        <taxon>Bacillota</taxon>
        <taxon>Bacilli</taxon>
        <taxon>Bacillales</taxon>
        <taxon>Paenibacillaceae</taxon>
        <taxon>Paenibacillus</taxon>
    </lineage>
</organism>
<proteinExistence type="predicted"/>
<gene>
    <name evidence="1" type="ORF">GC093_07555</name>
</gene>
<dbReference type="RefSeq" id="WP_171651290.1">
    <property type="nucleotide sequence ID" value="NZ_WHOD01000028.1"/>
</dbReference>
<accession>A0A972GRF8</accession>
<protein>
    <submittedName>
        <fullName evidence="1">Uncharacterized protein</fullName>
    </submittedName>
</protein>
<dbReference type="Proteomes" id="UP000641588">
    <property type="component" value="Unassembled WGS sequence"/>
</dbReference>
<sequence length="232" mass="27370">MRHHGNFENVFPSYLRDYYAIDFSNDDQFDRKFEELVHRIYRHNSFEKAPLGSMPSFISANKQQHPTMTEKKMHPIKNDNIFESFSSLTIPKSFTDLDKEEFLRSSYDELKQRFTQLFDHVKTQTAGFTYQLDEENNKKLIYKLYIHGQHKTSLKMLIGGFSYSSPTINFAFGSNHSIFNDNSYNEMISIEETDNQLALKMLMGLRNNNSLVNPVDIVKRIWEDHVLPYLKN</sequence>
<comment type="caution">
    <text evidence="1">The sequence shown here is derived from an EMBL/GenBank/DDBJ whole genome shotgun (WGS) entry which is preliminary data.</text>
</comment>
<evidence type="ECO:0000313" key="2">
    <source>
        <dbReference type="Proteomes" id="UP000641588"/>
    </source>
</evidence>
<reference evidence="1" key="1">
    <citation type="submission" date="2019-10" db="EMBL/GenBank/DDBJ databases">
        <title>Description of Paenibacillus glebae sp. nov.</title>
        <authorList>
            <person name="Carlier A."/>
            <person name="Qi S."/>
        </authorList>
    </citation>
    <scope>NUCLEOTIDE SEQUENCE</scope>
    <source>
        <strain evidence="1">LMG 31456</strain>
    </source>
</reference>
<name>A0A972GRF8_9BACL</name>